<proteinExistence type="predicted"/>
<dbReference type="InterPro" id="IPR013762">
    <property type="entry name" value="Integrase-like_cat_sf"/>
</dbReference>
<evidence type="ECO:0000313" key="5">
    <source>
        <dbReference type="Proteomes" id="UP000272613"/>
    </source>
</evidence>
<dbReference type="InterPro" id="IPR002104">
    <property type="entry name" value="Integrase_catalytic"/>
</dbReference>
<dbReference type="Gene3D" id="1.10.443.10">
    <property type="entry name" value="Intergrase catalytic core"/>
    <property type="match status" value="1"/>
</dbReference>
<feature type="region of interest" description="Disordered" evidence="2">
    <location>
        <begin position="379"/>
        <end position="403"/>
    </location>
</feature>
<evidence type="ECO:0000313" key="4">
    <source>
        <dbReference type="EMBL" id="RMR94673.1"/>
    </source>
</evidence>
<keyword evidence="1" id="KW-0233">DNA recombination</keyword>
<dbReference type="CDD" id="cd00397">
    <property type="entry name" value="DNA_BRE_C"/>
    <property type="match status" value="1"/>
</dbReference>
<organism evidence="4 5">
    <name type="scientific">Pseudomonas coronafaciens pv. garcae</name>
    <dbReference type="NCBI Taxonomy" id="251653"/>
    <lineage>
        <taxon>Bacteria</taxon>
        <taxon>Pseudomonadati</taxon>
        <taxon>Pseudomonadota</taxon>
        <taxon>Gammaproteobacteria</taxon>
        <taxon>Pseudomonadales</taxon>
        <taxon>Pseudomonadaceae</taxon>
        <taxon>Pseudomonas</taxon>
        <taxon>Pseudomonas coronafaciens</taxon>
    </lineage>
</organism>
<feature type="domain" description="Tyr recombinase" evidence="3">
    <location>
        <begin position="218"/>
        <end position="425"/>
    </location>
</feature>
<gene>
    <name evidence="4" type="ORF">ALP74_01522</name>
</gene>
<evidence type="ECO:0000256" key="1">
    <source>
        <dbReference type="ARBA" id="ARBA00023172"/>
    </source>
</evidence>
<reference evidence="4 5" key="1">
    <citation type="submission" date="2018-08" db="EMBL/GenBank/DDBJ databases">
        <title>Recombination of ecologically and evolutionarily significant loci maintains genetic cohesion in the Pseudomonas syringae species complex.</title>
        <authorList>
            <person name="Dillon M."/>
            <person name="Thakur S."/>
            <person name="Almeida R.N.D."/>
            <person name="Weir B.S."/>
            <person name="Guttman D.S."/>
        </authorList>
    </citation>
    <scope>NUCLEOTIDE SEQUENCE [LARGE SCALE GENOMIC DNA]</scope>
    <source>
        <strain evidence="4 5">ICMP 5019</strain>
    </source>
</reference>
<evidence type="ECO:0000256" key="2">
    <source>
        <dbReference type="SAM" id="MobiDB-lite"/>
    </source>
</evidence>
<dbReference type="Pfam" id="PF00589">
    <property type="entry name" value="Phage_integrase"/>
    <property type="match status" value="1"/>
</dbReference>
<dbReference type="GO" id="GO:0003677">
    <property type="term" value="F:DNA binding"/>
    <property type="evidence" value="ECO:0007669"/>
    <property type="project" value="InterPro"/>
</dbReference>
<dbReference type="AlphaFoldDB" id="A0AB37QH26"/>
<sequence>MEGLLLVYPSLYSPPYLAHRSESYTLPSYSIRSFTASDDLPMAVLVDQEGRPPFLPNVYATLRYRDVGFALTTIDKVLRALGMAYLWAASRNIDLEVELHSVSFLSVEQCEDLAFFLRLDRAAQDRLVEASLKVGSNKVVRLEQVRSGGTPTPERTLISAVEGGYRIRTVANFLQFNHERIVPKASQKPRKDLAKARENAISALRAQEPRAKPSDEGDAPEGLSEELMTVIEAAFEPGSATNPFQSSFHQYRNNLMYRIFTETAIRRSELRYIKVEDIAHAARRVKVRVSKTIARTLPISEQTAYDFHEFVMKHWAKIPSKSRRHGYLFTTAKGDHLSVEAINLAFRELRRKNQLPESIAPHAMRRTWNDRFSRKIDSLPPEKRMRPEEEAQTRKRLNGWSKKSKMEECYSRRHIREKADRIAEDLANDLRTKKDDVEQ</sequence>
<dbReference type="SUPFAM" id="SSF56349">
    <property type="entry name" value="DNA breaking-rejoining enzymes"/>
    <property type="match status" value="1"/>
</dbReference>
<name>A0AB37QH26_9PSED</name>
<evidence type="ECO:0000259" key="3">
    <source>
        <dbReference type="PROSITE" id="PS51898"/>
    </source>
</evidence>
<dbReference type="EMBL" id="RBSH01000316">
    <property type="protein sequence ID" value="RMR94673.1"/>
    <property type="molecule type" value="Genomic_DNA"/>
</dbReference>
<dbReference type="GO" id="GO:0006310">
    <property type="term" value="P:DNA recombination"/>
    <property type="evidence" value="ECO:0007669"/>
    <property type="project" value="UniProtKB-KW"/>
</dbReference>
<accession>A0AB37QH26</accession>
<dbReference type="GO" id="GO:0015074">
    <property type="term" value="P:DNA integration"/>
    <property type="evidence" value="ECO:0007669"/>
    <property type="project" value="InterPro"/>
</dbReference>
<dbReference type="PROSITE" id="PS51898">
    <property type="entry name" value="TYR_RECOMBINASE"/>
    <property type="match status" value="1"/>
</dbReference>
<comment type="caution">
    <text evidence="4">The sequence shown here is derived from an EMBL/GenBank/DDBJ whole genome shotgun (WGS) entry which is preliminary data.</text>
</comment>
<dbReference type="InterPro" id="IPR011010">
    <property type="entry name" value="DNA_brk_join_enz"/>
</dbReference>
<protein>
    <submittedName>
        <fullName evidence="4">Phage integrase family domain protein</fullName>
    </submittedName>
</protein>
<dbReference type="Proteomes" id="UP000272613">
    <property type="component" value="Unassembled WGS sequence"/>
</dbReference>
<feature type="compositionally biased region" description="Basic and acidic residues" evidence="2">
    <location>
        <begin position="379"/>
        <end position="393"/>
    </location>
</feature>